<dbReference type="SUPFAM" id="SSF57701">
    <property type="entry name" value="Zn2/Cys6 DNA-binding domain"/>
    <property type="match status" value="1"/>
</dbReference>
<dbReference type="PANTHER" id="PTHR36206">
    <property type="entry name" value="ASPERCRYPTIN BIOSYNTHESIS CLUSTER-SPECIFIC TRANSCRIPTION REGULATOR ATNN-RELATED"/>
    <property type="match status" value="1"/>
</dbReference>
<evidence type="ECO:0000313" key="9">
    <source>
        <dbReference type="Proteomes" id="UP000001294"/>
    </source>
</evidence>
<dbReference type="Gene3D" id="4.10.240.10">
    <property type="entry name" value="Zn(2)-C6 fungal-type DNA-binding domain"/>
    <property type="match status" value="1"/>
</dbReference>
<evidence type="ECO:0000259" key="7">
    <source>
        <dbReference type="PROSITE" id="PS50048"/>
    </source>
</evidence>
<keyword evidence="2" id="KW-0862">Zinc</keyword>
<evidence type="ECO:0000256" key="6">
    <source>
        <dbReference type="ARBA" id="ARBA00023242"/>
    </source>
</evidence>
<dbReference type="GO" id="GO:0008270">
    <property type="term" value="F:zinc ion binding"/>
    <property type="evidence" value="ECO:0007669"/>
    <property type="project" value="InterPro"/>
</dbReference>
<dbReference type="PhylomeDB" id="B6QN17"/>
<keyword evidence="1" id="KW-0479">Metal-binding</keyword>
<dbReference type="AlphaFoldDB" id="B6QN17"/>
<dbReference type="GO" id="GO:0003677">
    <property type="term" value="F:DNA binding"/>
    <property type="evidence" value="ECO:0007669"/>
    <property type="project" value="UniProtKB-KW"/>
</dbReference>
<keyword evidence="3" id="KW-0805">Transcription regulation</keyword>
<accession>B6QN17</accession>
<dbReference type="GO" id="GO:0000981">
    <property type="term" value="F:DNA-binding transcription factor activity, RNA polymerase II-specific"/>
    <property type="evidence" value="ECO:0007669"/>
    <property type="project" value="InterPro"/>
</dbReference>
<gene>
    <name evidence="8" type="ORF">PMAA_051670</name>
</gene>
<dbReference type="SMART" id="SM00066">
    <property type="entry name" value="GAL4"/>
    <property type="match status" value="1"/>
</dbReference>
<dbReference type="InterPro" id="IPR052360">
    <property type="entry name" value="Transcr_Regulatory_Proteins"/>
</dbReference>
<protein>
    <recommendedName>
        <fullName evidence="7">Zn(2)-C6 fungal-type domain-containing protein</fullName>
    </recommendedName>
</protein>
<keyword evidence="6" id="KW-0539">Nucleus</keyword>
<organism evidence="8 9">
    <name type="scientific">Talaromyces marneffei (strain ATCC 18224 / CBS 334.59 / QM 7333)</name>
    <name type="common">Penicillium marneffei</name>
    <dbReference type="NCBI Taxonomy" id="441960"/>
    <lineage>
        <taxon>Eukaryota</taxon>
        <taxon>Fungi</taxon>
        <taxon>Dikarya</taxon>
        <taxon>Ascomycota</taxon>
        <taxon>Pezizomycotina</taxon>
        <taxon>Eurotiomycetes</taxon>
        <taxon>Eurotiomycetidae</taxon>
        <taxon>Eurotiales</taxon>
        <taxon>Trichocomaceae</taxon>
        <taxon>Talaromyces</taxon>
        <taxon>Talaromyces sect. Talaromyces</taxon>
    </lineage>
</organism>
<evidence type="ECO:0000313" key="8">
    <source>
        <dbReference type="EMBL" id="EEA21357.1"/>
    </source>
</evidence>
<evidence type="ECO:0000256" key="5">
    <source>
        <dbReference type="ARBA" id="ARBA00023163"/>
    </source>
</evidence>
<feature type="domain" description="Zn(2)-C6 fungal-type" evidence="7">
    <location>
        <begin position="62"/>
        <end position="90"/>
    </location>
</feature>
<dbReference type="InterPro" id="IPR036864">
    <property type="entry name" value="Zn2-C6_fun-type_DNA-bd_sf"/>
</dbReference>
<evidence type="ECO:0000256" key="1">
    <source>
        <dbReference type="ARBA" id="ARBA00022723"/>
    </source>
</evidence>
<evidence type="ECO:0000256" key="4">
    <source>
        <dbReference type="ARBA" id="ARBA00023125"/>
    </source>
</evidence>
<name>B6QN17_TALMQ</name>
<dbReference type="InterPro" id="IPR001138">
    <property type="entry name" value="Zn2Cys6_DnaBD"/>
</dbReference>
<dbReference type="PANTHER" id="PTHR36206:SF13">
    <property type="entry name" value="TRANSCRIPTIONAL REGULATORY PROTEIN MOC3"/>
    <property type="match status" value="1"/>
</dbReference>
<dbReference type="CDD" id="cd00067">
    <property type="entry name" value="GAL4"/>
    <property type="match status" value="1"/>
</dbReference>
<keyword evidence="5" id="KW-0804">Transcription</keyword>
<dbReference type="PROSITE" id="PS00463">
    <property type="entry name" value="ZN2_CY6_FUNGAL_1"/>
    <property type="match status" value="1"/>
</dbReference>
<dbReference type="PROSITE" id="PS50048">
    <property type="entry name" value="ZN2_CY6_FUNGAL_2"/>
    <property type="match status" value="1"/>
</dbReference>
<proteinExistence type="predicted"/>
<keyword evidence="4" id="KW-0238">DNA-binding</keyword>
<dbReference type="HOGENOM" id="CLU_1409232_0_0_1"/>
<dbReference type="VEuPathDB" id="FungiDB:PMAA_051670"/>
<sequence length="193" mass="21608">MTLWRRTPANQDFDTQVLYLAGLLMHLGEEMEESVNKLGRLADLGVNQTKALSCKCTQSRTGCITCKRRHVKCDEAKPHCSNCLRARRCCEGYATNARKNVAGPVELRWDSRRGHGASPGTIMTQLLVDPDSLDFRYATAFEYFQEFVRLVQGPWIVAASNDDLWEVTLPQVARTTTCSALLHSLPVVVPPIL</sequence>
<reference evidence="9" key="1">
    <citation type="journal article" date="2015" name="Genome Announc.">
        <title>Genome sequence of the AIDS-associated pathogen Penicillium marneffei (ATCC18224) and its near taxonomic relative Talaromyces stipitatus (ATCC10500).</title>
        <authorList>
            <person name="Nierman W.C."/>
            <person name="Fedorova-Abrams N.D."/>
            <person name="Andrianopoulos A."/>
        </authorList>
    </citation>
    <scope>NUCLEOTIDE SEQUENCE [LARGE SCALE GENOMIC DNA]</scope>
    <source>
        <strain evidence="9">ATCC 18224 / CBS 334.59 / QM 7333</strain>
    </source>
</reference>
<dbReference type="EMBL" id="DS995903">
    <property type="protein sequence ID" value="EEA21357.1"/>
    <property type="molecule type" value="Genomic_DNA"/>
</dbReference>
<keyword evidence="9" id="KW-1185">Reference proteome</keyword>
<dbReference type="Proteomes" id="UP000001294">
    <property type="component" value="Unassembled WGS sequence"/>
</dbReference>
<evidence type="ECO:0000256" key="3">
    <source>
        <dbReference type="ARBA" id="ARBA00023015"/>
    </source>
</evidence>
<dbReference type="Pfam" id="PF00172">
    <property type="entry name" value="Zn_clus"/>
    <property type="match status" value="1"/>
</dbReference>
<dbReference type="STRING" id="441960.B6QN17"/>
<evidence type="ECO:0000256" key="2">
    <source>
        <dbReference type="ARBA" id="ARBA00022833"/>
    </source>
</evidence>